<keyword evidence="3" id="KW-1185">Reference proteome</keyword>
<organism evidence="2 3">
    <name type="scientific">Natronomonas pharaonis (strain ATCC 35678 / DSM 2160 / CIP 103997 / JCM 8858 / NBRC 14720 / NCIMB 2260 / Gabara)</name>
    <name type="common">Halobacterium pharaonis</name>
    <dbReference type="NCBI Taxonomy" id="348780"/>
    <lineage>
        <taxon>Archaea</taxon>
        <taxon>Methanobacteriati</taxon>
        <taxon>Methanobacteriota</taxon>
        <taxon>Stenosarchaea group</taxon>
        <taxon>Halobacteria</taxon>
        <taxon>Halobacteriales</taxon>
        <taxon>Natronomonadaceae</taxon>
        <taxon>Natronomonas</taxon>
    </lineage>
</organism>
<evidence type="ECO:0000256" key="1">
    <source>
        <dbReference type="SAM" id="Phobius"/>
    </source>
</evidence>
<dbReference type="HOGENOM" id="CLU_1631703_0_0_2"/>
<keyword evidence="1" id="KW-0472">Membrane</keyword>
<gene>
    <name evidence="2" type="ordered locus">NP_4352A</name>
</gene>
<dbReference type="GeneID" id="3702039"/>
<dbReference type="AlphaFoldDB" id="A0A1U7EYG1"/>
<name>A0A1U7EYG1_NATPD</name>
<accession>A0A1U7EYG1</accession>
<dbReference type="STRING" id="348780.NP_4352A"/>
<feature type="transmembrane region" description="Helical" evidence="1">
    <location>
        <begin position="44"/>
        <end position="63"/>
    </location>
</feature>
<keyword evidence="1" id="KW-0812">Transmembrane</keyword>
<feature type="transmembrane region" description="Helical" evidence="1">
    <location>
        <begin position="141"/>
        <end position="161"/>
    </location>
</feature>
<proteinExistence type="predicted"/>
<feature type="transmembrane region" description="Helical" evidence="1">
    <location>
        <begin position="70"/>
        <end position="87"/>
    </location>
</feature>
<dbReference type="RefSeq" id="WP_011323883.1">
    <property type="nucleotide sequence ID" value="NC_007426.1"/>
</dbReference>
<dbReference type="EMBL" id="CR936257">
    <property type="protein sequence ID" value="CAI50267.1"/>
    <property type="molecule type" value="Genomic_DNA"/>
</dbReference>
<evidence type="ECO:0000313" key="3">
    <source>
        <dbReference type="Proteomes" id="UP000002698"/>
    </source>
</evidence>
<feature type="transmembrane region" description="Helical" evidence="1">
    <location>
        <begin position="99"/>
        <end position="120"/>
    </location>
</feature>
<feature type="transmembrane region" description="Helical" evidence="1">
    <location>
        <begin position="12"/>
        <end position="32"/>
    </location>
</feature>
<protein>
    <submittedName>
        <fullName evidence="2">Uncharacterized protein</fullName>
    </submittedName>
</protein>
<dbReference type="Proteomes" id="UP000002698">
    <property type="component" value="Chromosome"/>
</dbReference>
<sequence length="162" mass="15912">MRQHLFGRTPRLTLYFCGLAVGLSLLVAGVAAARLSVGGGAPGVGWPAVAVGTAGGLVLAFVAGYLNGGLLASWACGLVPTAGRLGVPLAEGTWLDVAVTLVGSAGYGVLLGAAGFVVAVEKHRRDARTADLPAPPSRTAVVGLTALSGVLGAILVGFGAVL</sequence>
<reference evidence="2 3" key="1">
    <citation type="journal article" date="2005" name="Genome Res.">
        <title>Living with two extremes: conclusions from the genome sequence of Natronomonas pharaonis.</title>
        <authorList>
            <person name="Falb M."/>
            <person name="Pfeiffer F."/>
            <person name="Palm P."/>
            <person name="Rodewald K."/>
            <person name="Hickmann V."/>
            <person name="Tittor J."/>
            <person name="Oesterhelt D."/>
        </authorList>
    </citation>
    <scope>NUCLEOTIDE SEQUENCE [LARGE SCALE GENOMIC DNA]</scope>
    <source>
        <strain evidence="3">ATCC 35678 / DSM 2160 / CIP 103997 / JCM 8858 / NBRC 14720 / NCIMB 2260 / Gabara</strain>
    </source>
</reference>
<keyword evidence="1" id="KW-1133">Transmembrane helix</keyword>
<dbReference type="EnsemblBacteria" id="CAI50267">
    <property type="protein sequence ID" value="CAI50267"/>
    <property type="gene ID" value="NP_4352A"/>
</dbReference>
<evidence type="ECO:0000313" key="2">
    <source>
        <dbReference type="EMBL" id="CAI50267.1"/>
    </source>
</evidence>
<dbReference type="KEGG" id="nph:NP_4352A"/>
<dbReference type="OrthoDB" id="242154at2157"/>